<proteinExistence type="predicted"/>
<name>A0A177LAA2_9BACI</name>
<reference evidence="4 5" key="1">
    <citation type="submission" date="2016-01" db="EMBL/GenBank/DDBJ databases">
        <title>Investigation of taxonomic status of Bacillus aminovorans.</title>
        <authorList>
            <person name="Verma A."/>
            <person name="Pal Y."/>
            <person name="Krishnamurthi S."/>
        </authorList>
    </citation>
    <scope>NUCLEOTIDE SEQUENCE [LARGE SCALE GENOMIC DNA]</scope>
    <source>
        <strain evidence="4 5">DSM 1314</strain>
    </source>
</reference>
<evidence type="ECO:0000313" key="4">
    <source>
        <dbReference type="EMBL" id="OAH62699.1"/>
    </source>
</evidence>
<dbReference type="PANTHER" id="PTHR32089">
    <property type="entry name" value="METHYL-ACCEPTING CHEMOTAXIS PROTEIN MCPB"/>
    <property type="match status" value="1"/>
</dbReference>
<dbReference type="SMART" id="SM00283">
    <property type="entry name" value="MA"/>
    <property type="match status" value="1"/>
</dbReference>
<keyword evidence="1 2" id="KW-0807">Transducer</keyword>
<dbReference type="InterPro" id="IPR009050">
    <property type="entry name" value="Globin-like_sf"/>
</dbReference>
<dbReference type="InterPro" id="IPR004089">
    <property type="entry name" value="MCPsignal_dom"/>
</dbReference>
<dbReference type="GO" id="GO:0016020">
    <property type="term" value="C:membrane"/>
    <property type="evidence" value="ECO:0007669"/>
    <property type="project" value="InterPro"/>
</dbReference>
<dbReference type="AlphaFoldDB" id="A0A177LAA2"/>
<dbReference type="RefSeq" id="WP_063964570.1">
    <property type="nucleotide sequence ID" value="NZ_JBCNAN010000033.1"/>
</dbReference>
<gene>
    <name evidence="4" type="ORF">AWH49_08515</name>
</gene>
<sequence>MDRFFKWKNNRKEKQSVLGQGQLLIPMPTIDLHTYPELKKQMDLIELTAQDLALIKSFQPLVREQIDEIVSVFYDKVLAVPSLRQIIEERSTIERLKQTLRTYIIEMFDGEIDEASIQKRMKVAQMHFKIGLEPKWYMGTFQQVQEVIIRLINRELPVNDMQEKVMLTVSKLINFEMQIVLEEYERENVKLRESQYEIVKTELKSKISSISEDLANLTVETTTSVKQVDVHAGRMRESIHLNVESVRRIQSDATEGNEMVQQLKSQMKFITGGTEQMGEIIGQLKSSSDQIINIITMVKQIAEQTNLLALNASIEAARAGEHGNGFAVVAQEVRKLAEQSKQSVEQITSLVHMSTALTNQAVDTIFDVKQSVVLGLEGSTETQTKFREILHSIEENDRHINRVEEDVMELVQVIKAIGNDTKNVAATAESLHHTATQL</sequence>
<organism evidence="4 5">
    <name type="scientific">Domibacillus aminovorans</name>
    <dbReference type="NCBI Taxonomy" id="29332"/>
    <lineage>
        <taxon>Bacteria</taxon>
        <taxon>Bacillati</taxon>
        <taxon>Bacillota</taxon>
        <taxon>Bacilli</taxon>
        <taxon>Bacillales</taxon>
        <taxon>Bacillaceae</taxon>
        <taxon>Domibacillus</taxon>
    </lineage>
</organism>
<dbReference type="Proteomes" id="UP000076935">
    <property type="component" value="Unassembled WGS sequence"/>
</dbReference>
<keyword evidence="5" id="KW-1185">Reference proteome</keyword>
<dbReference type="PANTHER" id="PTHR32089:SF118">
    <property type="entry name" value="HEME-BASED AEROTACTIC TRANSDUCER HEMAT"/>
    <property type="match status" value="1"/>
</dbReference>
<dbReference type="PROSITE" id="PS50111">
    <property type="entry name" value="CHEMOTAXIS_TRANSDUC_2"/>
    <property type="match status" value="1"/>
</dbReference>
<dbReference type="Pfam" id="PF00015">
    <property type="entry name" value="MCPsignal"/>
    <property type="match status" value="1"/>
</dbReference>
<dbReference type="CDD" id="cd01068">
    <property type="entry name" value="globin_sensor"/>
    <property type="match status" value="1"/>
</dbReference>
<comment type="caution">
    <text evidence="4">The sequence shown here is derived from an EMBL/GenBank/DDBJ whole genome shotgun (WGS) entry which is preliminary data.</text>
</comment>
<dbReference type="GO" id="GO:0007165">
    <property type="term" value="P:signal transduction"/>
    <property type="evidence" value="ECO:0007669"/>
    <property type="project" value="UniProtKB-KW"/>
</dbReference>
<dbReference type="GO" id="GO:0019825">
    <property type="term" value="F:oxygen binding"/>
    <property type="evidence" value="ECO:0007669"/>
    <property type="project" value="InterPro"/>
</dbReference>
<protein>
    <submittedName>
        <fullName evidence="4">Chemotaxis protein</fullName>
    </submittedName>
</protein>
<dbReference type="InterPro" id="IPR044398">
    <property type="entry name" value="Globin-sensor_dom"/>
</dbReference>
<dbReference type="InterPro" id="IPR012292">
    <property type="entry name" value="Globin/Proto"/>
</dbReference>
<dbReference type="EMBL" id="LQWY01000005">
    <property type="protein sequence ID" value="OAH62699.1"/>
    <property type="molecule type" value="Genomic_DNA"/>
</dbReference>
<accession>A0A177LAA2</accession>
<dbReference type="Pfam" id="PF11563">
    <property type="entry name" value="Protoglobin"/>
    <property type="match status" value="1"/>
</dbReference>
<dbReference type="InterPro" id="IPR039379">
    <property type="entry name" value="Protoglobin_sensor_dom"/>
</dbReference>
<evidence type="ECO:0000256" key="1">
    <source>
        <dbReference type="ARBA" id="ARBA00023224"/>
    </source>
</evidence>
<dbReference type="SUPFAM" id="SSF58104">
    <property type="entry name" value="Methyl-accepting chemotaxis protein (MCP) signaling domain"/>
    <property type="match status" value="1"/>
</dbReference>
<evidence type="ECO:0000256" key="2">
    <source>
        <dbReference type="PROSITE-ProRule" id="PRU00284"/>
    </source>
</evidence>
<evidence type="ECO:0000313" key="5">
    <source>
        <dbReference type="Proteomes" id="UP000076935"/>
    </source>
</evidence>
<feature type="domain" description="Methyl-accepting transducer" evidence="3">
    <location>
        <begin position="205"/>
        <end position="432"/>
    </location>
</feature>
<dbReference type="Gene3D" id="1.10.490.10">
    <property type="entry name" value="Globins"/>
    <property type="match status" value="1"/>
</dbReference>
<dbReference type="GO" id="GO:0020037">
    <property type="term" value="F:heme binding"/>
    <property type="evidence" value="ECO:0007669"/>
    <property type="project" value="InterPro"/>
</dbReference>
<dbReference type="SUPFAM" id="SSF46458">
    <property type="entry name" value="Globin-like"/>
    <property type="match status" value="1"/>
</dbReference>
<dbReference type="Gene3D" id="1.10.287.950">
    <property type="entry name" value="Methyl-accepting chemotaxis protein"/>
    <property type="match status" value="1"/>
</dbReference>
<evidence type="ECO:0000259" key="3">
    <source>
        <dbReference type="PROSITE" id="PS50111"/>
    </source>
</evidence>